<organism evidence="1 2">
    <name type="scientific">Catenaria anguillulae PL171</name>
    <dbReference type="NCBI Taxonomy" id="765915"/>
    <lineage>
        <taxon>Eukaryota</taxon>
        <taxon>Fungi</taxon>
        <taxon>Fungi incertae sedis</taxon>
        <taxon>Blastocladiomycota</taxon>
        <taxon>Blastocladiomycetes</taxon>
        <taxon>Blastocladiales</taxon>
        <taxon>Catenariaceae</taxon>
        <taxon>Catenaria</taxon>
    </lineage>
</organism>
<gene>
    <name evidence="1" type="ORF">BCR44DRAFT_1433430</name>
</gene>
<keyword evidence="2" id="KW-1185">Reference proteome</keyword>
<name>A0A1Y2HRF5_9FUNG</name>
<comment type="caution">
    <text evidence="1">The sequence shown here is derived from an EMBL/GenBank/DDBJ whole genome shotgun (WGS) entry which is preliminary data.</text>
</comment>
<reference evidence="1 2" key="1">
    <citation type="submission" date="2016-07" db="EMBL/GenBank/DDBJ databases">
        <title>Pervasive Adenine N6-methylation of Active Genes in Fungi.</title>
        <authorList>
            <consortium name="DOE Joint Genome Institute"/>
            <person name="Mondo S.J."/>
            <person name="Dannebaum R.O."/>
            <person name="Kuo R.C."/>
            <person name="Labutti K."/>
            <person name="Haridas S."/>
            <person name="Kuo A."/>
            <person name="Salamov A."/>
            <person name="Ahrendt S.R."/>
            <person name="Lipzen A."/>
            <person name="Sullivan W."/>
            <person name="Andreopoulos W.B."/>
            <person name="Clum A."/>
            <person name="Lindquist E."/>
            <person name="Daum C."/>
            <person name="Ramamoorthy G.K."/>
            <person name="Gryganskyi A."/>
            <person name="Culley D."/>
            <person name="Magnuson J.K."/>
            <person name="James T.Y."/>
            <person name="O'Malley M.A."/>
            <person name="Stajich J.E."/>
            <person name="Spatafora J.W."/>
            <person name="Visel A."/>
            <person name="Grigoriev I.V."/>
        </authorList>
    </citation>
    <scope>NUCLEOTIDE SEQUENCE [LARGE SCALE GENOMIC DNA]</scope>
    <source>
        <strain evidence="1 2">PL171</strain>
    </source>
</reference>
<evidence type="ECO:0000313" key="1">
    <source>
        <dbReference type="EMBL" id="ORZ35722.1"/>
    </source>
</evidence>
<dbReference type="Proteomes" id="UP000193411">
    <property type="component" value="Unassembled WGS sequence"/>
</dbReference>
<proteinExistence type="predicted"/>
<sequence length="188" mass="20972">MNRSHLTSHSKGCGDHLQTSFTHGASRLRSKYDHGIIQRFRWPAQPPQPISLAAFQDAKVRARDLVCAQDPAVPGRGCGRRPVVPQRRCVALEQSRNACTARARDRAAVVSVGGAGRVWDAVCGRRGYSHACPGPGYGSWLPRLARRVIVEAPDVLSEELEQVLLLGRYLERFDWDWEVGSWKACWTD</sequence>
<protein>
    <submittedName>
        <fullName evidence="1">Uncharacterized protein</fullName>
    </submittedName>
</protein>
<dbReference type="EMBL" id="MCFL01000020">
    <property type="protein sequence ID" value="ORZ35722.1"/>
    <property type="molecule type" value="Genomic_DNA"/>
</dbReference>
<dbReference type="AlphaFoldDB" id="A0A1Y2HRF5"/>
<evidence type="ECO:0000313" key="2">
    <source>
        <dbReference type="Proteomes" id="UP000193411"/>
    </source>
</evidence>
<accession>A0A1Y2HRF5</accession>